<dbReference type="AlphaFoldDB" id="A0A078GMV8"/>
<keyword evidence="3" id="KW-1185">Reference proteome</keyword>
<dbReference type="EMBL" id="LK032192">
    <property type="protein sequence ID" value="CDY26544.1"/>
    <property type="molecule type" value="Genomic_DNA"/>
</dbReference>
<dbReference type="PaxDb" id="3708-A0A078GMV8"/>
<organism evidence="2 3">
    <name type="scientific">Brassica napus</name>
    <name type="common">Rape</name>
    <dbReference type="NCBI Taxonomy" id="3708"/>
    <lineage>
        <taxon>Eukaryota</taxon>
        <taxon>Viridiplantae</taxon>
        <taxon>Streptophyta</taxon>
        <taxon>Embryophyta</taxon>
        <taxon>Tracheophyta</taxon>
        <taxon>Spermatophyta</taxon>
        <taxon>Magnoliopsida</taxon>
        <taxon>eudicotyledons</taxon>
        <taxon>Gunneridae</taxon>
        <taxon>Pentapetalae</taxon>
        <taxon>rosids</taxon>
        <taxon>malvids</taxon>
        <taxon>Brassicales</taxon>
        <taxon>Brassicaceae</taxon>
        <taxon>Brassiceae</taxon>
        <taxon>Brassica</taxon>
    </lineage>
</organism>
<evidence type="ECO:0000256" key="1">
    <source>
        <dbReference type="SAM" id="MobiDB-lite"/>
    </source>
</evidence>
<evidence type="ECO:0000313" key="3">
    <source>
        <dbReference type="Proteomes" id="UP000028999"/>
    </source>
</evidence>
<reference evidence="2 3" key="1">
    <citation type="journal article" date="2014" name="Science">
        <title>Plant genetics. Early allopolyploid evolution in the post-Neolithic Brassica napus oilseed genome.</title>
        <authorList>
            <person name="Chalhoub B."/>
            <person name="Denoeud F."/>
            <person name="Liu S."/>
            <person name="Parkin I.A."/>
            <person name="Tang H."/>
            <person name="Wang X."/>
            <person name="Chiquet J."/>
            <person name="Belcram H."/>
            <person name="Tong C."/>
            <person name="Samans B."/>
            <person name="Correa M."/>
            <person name="Da Silva C."/>
            <person name="Just J."/>
            <person name="Falentin C."/>
            <person name="Koh C.S."/>
            <person name="Le Clainche I."/>
            <person name="Bernard M."/>
            <person name="Bento P."/>
            <person name="Noel B."/>
            <person name="Labadie K."/>
            <person name="Alberti A."/>
            <person name="Charles M."/>
            <person name="Arnaud D."/>
            <person name="Guo H."/>
            <person name="Daviaud C."/>
            <person name="Alamery S."/>
            <person name="Jabbari K."/>
            <person name="Zhao M."/>
            <person name="Edger P.P."/>
            <person name="Chelaifa H."/>
            <person name="Tack D."/>
            <person name="Lassalle G."/>
            <person name="Mestiri I."/>
            <person name="Schnel N."/>
            <person name="Le Paslier M.C."/>
            <person name="Fan G."/>
            <person name="Renault V."/>
            <person name="Bayer P.E."/>
            <person name="Golicz A.A."/>
            <person name="Manoli S."/>
            <person name="Lee T.H."/>
            <person name="Thi V.H."/>
            <person name="Chalabi S."/>
            <person name="Hu Q."/>
            <person name="Fan C."/>
            <person name="Tollenaere R."/>
            <person name="Lu Y."/>
            <person name="Battail C."/>
            <person name="Shen J."/>
            <person name="Sidebottom C.H."/>
            <person name="Wang X."/>
            <person name="Canaguier A."/>
            <person name="Chauveau A."/>
            <person name="Berard A."/>
            <person name="Deniot G."/>
            <person name="Guan M."/>
            <person name="Liu Z."/>
            <person name="Sun F."/>
            <person name="Lim Y.P."/>
            <person name="Lyons E."/>
            <person name="Town C.D."/>
            <person name="Bancroft I."/>
            <person name="Wang X."/>
            <person name="Meng J."/>
            <person name="Ma J."/>
            <person name="Pires J.C."/>
            <person name="King G.J."/>
            <person name="Brunel D."/>
            <person name="Delourme R."/>
            <person name="Renard M."/>
            <person name="Aury J.M."/>
            <person name="Adams K.L."/>
            <person name="Batley J."/>
            <person name="Snowdon R.J."/>
            <person name="Tost J."/>
            <person name="Edwards D."/>
            <person name="Zhou Y."/>
            <person name="Hua W."/>
            <person name="Sharpe A.G."/>
            <person name="Paterson A.H."/>
            <person name="Guan C."/>
            <person name="Wincker P."/>
        </authorList>
    </citation>
    <scope>NUCLEOTIDE SEQUENCE [LARGE SCALE GENOMIC DNA]</scope>
    <source>
        <strain evidence="3">cv. Darmor-bzh</strain>
    </source>
</reference>
<evidence type="ECO:0000313" key="2">
    <source>
        <dbReference type="EMBL" id="CDY26544.1"/>
    </source>
</evidence>
<accession>A0A078GMV8</accession>
<feature type="compositionally biased region" description="Polar residues" evidence="1">
    <location>
        <begin position="150"/>
        <end position="165"/>
    </location>
</feature>
<dbReference type="STRING" id="3708.A0A078GMV8"/>
<dbReference type="Proteomes" id="UP000028999">
    <property type="component" value="Unassembled WGS sequence"/>
</dbReference>
<sequence length="205" mass="22344">MENLSLYGHPNESWELNLPADVSSLFCVKHLRSEGLTDELGAEAMMKEDLPNDALEAMESQKKKLYSLKDLSPLPEADTGGVTVIENSTPIAETASSKTNSALQPEDATTRACSIQYETSISLLGEDMPPPLPEADKDGGVIVTESSTPIAEAASSKTNNGSQTEDIQKPDDESTKPVTLRFSRDCFFYKAWYVVVIYNATNQMS</sequence>
<protein>
    <submittedName>
        <fullName evidence="2">BnaA09g47330D protein</fullName>
    </submittedName>
</protein>
<name>A0A078GMV8_BRANA</name>
<feature type="region of interest" description="Disordered" evidence="1">
    <location>
        <begin position="150"/>
        <end position="176"/>
    </location>
</feature>
<dbReference type="Gramene" id="CDY26544">
    <property type="protein sequence ID" value="CDY26544"/>
    <property type="gene ID" value="GSBRNA2T00035405001"/>
</dbReference>
<gene>
    <name evidence="2" type="primary">BnaA09g47330D</name>
    <name evidence="2" type="ORF">GSBRNA2T00035405001</name>
</gene>
<feature type="compositionally biased region" description="Basic and acidic residues" evidence="1">
    <location>
        <begin position="166"/>
        <end position="175"/>
    </location>
</feature>
<proteinExistence type="predicted"/>